<dbReference type="Pfam" id="PF12019">
    <property type="entry name" value="GspH"/>
    <property type="match status" value="1"/>
</dbReference>
<dbReference type="OrthoDB" id="8592199at2"/>
<dbReference type="Gene3D" id="3.55.40.10">
    <property type="entry name" value="minor pseudopilin epsh domain"/>
    <property type="match status" value="1"/>
</dbReference>
<dbReference type="InterPro" id="IPR012902">
    <property type="entry name" value="N_methyl_site"/>
</dbReference>
<dbReference type="Proteomes" id="UP000487350">
    <property type="component" value="Unassembled WGS sequence"/>
</dbReference>
<evidence type="ECO:0000256" key="2">
    <source>
        <dbReference type="ARBA" id="ARBA00021549"/>
    </source>
</evidence>
<feature type="transmembrane region" description="Helical" evidence="11">
    <location>
        <begin position="7"/>
        <end position="27"/>
    </location>
</feature>
<evidence type="ECO:0000313" key="14">
    <source>
        <dbReference type="Proteomes" id="UP000487350"/>
    </source>
</evidence>
<evidence type="ECO:0000256" key="5">
    <source>
        <dbReference type="ARBA" id="ARBA00022519"/>
    </source>
</evidence>
<evidence type="ECO:0000256" key="1">
    <source>
        <dbReference type="ARBA" id="ARBA00004377"/>
    </source>
</evidence>
<organism evidence="13 14">
    <name type="scientific">Caenimonas koreensis DSM 17982</name>
    <dbReference type="NCBI Taxonomy" id="1121255"/>
    <lineage>
        <taxon>Bacteria</taxon>
        <taxon>Pseudomonadati</taxon>
        <taxon>Pseudomonadota</taxon>
        <taxon>Betaproteobacteria</taxon>
        <taxon>Burkholderiales</taxon>
        <taxon>Comamonadaceae</taxon>
        <taxon>Caenimonas</taxon>
    </lineage>
</organism>
<gene>
    <name evidence="13" type="ORF">GHT07_08900</name>
</gene>
<dbReference type="InterPro" id="IPR022346">
    <property type="entry name" value="T2SS_GspH"/>
</dbReference>
<keyword evidence="4" id="KW-0488">Methylation</keyword>
<evidence type="ECO:0000256" key="11">
    <source>
        <dbReference type="SAM" id="Phobius"/>
    </source>
</evidence>
<evidence type="ECO:0000256" key="10">
    <source>
        <dbReference type="ARBA" id="ARBA00030775"/>
    </source>
</evidence>
<evidence type="ECO:0000256" key="9">
    <source>
        <dbReference type="ARBA" id="ARBA00025772"/>
    </source>
</evidence>
<comment type="subcellular location">
    <subcellularLocation>
        <location evidence="1">Cell inner membrane</location>
        <topology evidence="1">Single-pass membrane protein</topology>
    </subcellularLocation>
</comment>
<dbReference type="InterPro" id="IPR045584">
    <property type="entry name" value="Pilin-like"/>
</dbReference>
<keyword evidence="7 11" id="KW-1133">Transmembrane helix</keyword>
<evidence type="ECO:0000256" key="6">
    <source>
        <dbReference type="ARBA" id="ARBA00022692"/>
    </source>
</evidence>
<reference evidence="13 14" key="1">
    <citation type="submission" date="2019-11" db="EMBL/GenBank/DDBJ databases">
        <title>Caenimonas koreensis gen. nov., sp. nov., isolated from activated sludge.</title>
        <authorList>
            <person name="Seung H.R."/>
        </authorList>
    </citation>
    <scope>NUCLEOTIDE SEQUENCE [LARGE SCALE GENOMIC DNA]</scope>
    <source>
        <strain evidence="13 14">EMB320</strain>
    </source>
</reference>
<dbReference type="EMBL" id="WJBU01000008">
    <property type="protein sequence ID" value="MRD47393.1"/>
    <property type="molecule type" value="Genomic_DNA"/>
</dbReference>
<sequence length="194" mass="19966">MQKQRGFTLIELLIVLAITAILIMLAAPSFKTMIQSNAISSSVNGFQADLRYARSEAIRLGGNVVMCRSDAPDASPPVCGAGAGPGNNGWVSGWIIFHDRTDPIVSPAAYDSGTDTLLRVQAALTSPGSIIDDPAGTVFRFTATGRLQSAAATAKLTFGGSGYASSVQRVVCVGVGGRARIAGDGTKSCGADNE</sequence>
<feature type="domain" description="General secretion pathway GspH" evidence="12">
    <location>
        <begin position="43"/>
        <end position="176"/>
    </location>
</feature>
<dbReference type="GO" id="GO:0005886">
    <property type="term" value="C:plasma membrane"/>
    <property type="evidence" value="ECO:0007669"/>
    <property type="project" value="UniProtKB-SubCell"/>
</dbReference>
<dbReference type="RefSeq" id="WP_153584728.1">
    <property type="nucleotide sequence ID" value="NZ_WJBU01000008.1"/>
</dbReference>
<evidence type="ECO:0000256" key="3">
    <source>
        <dbReference type="ARBA" id="ARBA00022475"/>
    </source>
</evidence>
<comment type="similarity">
    <text evidence="9">Belongs to the GSP H family.</text>
</comment>
<dbReference type="AlphaFoldDB" id="A0A844B2F7"/>
<evidence type="ECO:0000256" key="4">
    <source>
        <dbReference type="ARBA" id="ARBA00022481"/>
    </source>
</evidence>
<evidence type="ECO:0000256" key="8">
    <source>
        <dbReference type="ARBA" id="ARBA00023136"/>
    </source>
</evidence>
<evidence type="ECO:0000259" key="12">
    <source>
        <dbReference type="Pfam" id="PF12019"/>
    </source>
</evidence>
<dbReference type="GO" id="GO:0015627">
    <property type="term" value="C:type II protein secretion system complex"/>
    <property type="evidence" value="ECO:0007669"/>
    <property type="project" value="InterPro"/>
</dbReference>
<keyword evidence="14" id="KW-1185">Reference proteome</keyword>
<keyword evidence="6 11" id="KW-0812">Transmembrane</keyword>
<keyword evidence="5" id="KW-0997">Cell inner membrane</keyword>
<comment type="caution">
    <text evidence="13">The sequence shown here is derived from an EMBL/GenBank/DDBJ whole genome shotgun (WGS) entry which is preliminary data.</text>
</comment>
<dbReference type="GO" id="GO:0015628">
    <property type="term" value="P:protein secretion by the type II secretion system"/>
    <property type="evidence" value="ECO:0007669"/>
    <property type="project" value="InterPro"/>
</dbReference>
<name>A0A844B2F7_9BURK</name>
<dbReference type="Pfam" id="PF07963">
    <property type="entry name" value="N_methyl"/>
    <property type="match status" value="1"/>
</dbReference>
<protein>
    <recommendedName>
        <fullName evidence="2">Type II secretion system protein H</fullName>
    </recommendedName>
    <alternativeName>
        <fullName evidence="10">General secretion pathway protein H</fullName>
    </alternativeName>
</protein>
<dbReference type="NCBIfam" id="TIGR02532">
    <property type="entry name" value="IV_pilin_GFxxxE"/>
    <property type="match status" value="1"/>
</dbReference>
<proteinExistence type="inferred from homology"/>
<dbReference type="PROSITE" id="PS00409">
    <property type="entry name" value="PROKAR_NTER_METHYL"/>
    <property type="match status" value="1"/>
</dbReference>
<evidence type="ECO:0000256" key="7">
    <source>
        <dbReference type="ARBA" id="ARBA00022989"/>
    </source>
</evidence>
<dbReference type="SUPFAM" id="SSF54523">
    <property type="entry name" value="Pili subunits"/>
    <property type="match status" value="1"/>
</dbReference>
<accession>A0A844B2F7</accession>
<keyword evidence="8 11" id="KW-0472">Membrane</keyword>
<evidence type="ECO:0000313" key="13">
    <source>
        <dbReference type="EMBL" id="MRD47393.1"/>
    </source>
</evidence>
<keyword evidence="3" id="KW-1003">Cell membrane</keyword>